<feature type="region of interest" description="Disordered" evidence="2">
    <location>
        <begin position="374"/>
        <end position="408"/>
    </location>
</feature>
<dbReference type="Pfam" id="PF25954">
    <property type="entry name" value="Beta-barrel_RND_2"/>
    <property type="match status" value="1"/>
</dbReference>
<evidence type="ECO:0000259" key="3">
    <source>
        <dbReference type="Pfam" id="PF25917"/>
    </source>
</evidence>
<organism evidence="5 6">
    <name type="scientific">Gemmatimonas groenlandica</name>
    <dbReference type="NCBI Taxonomy" id="2732249"/>
    <lineage>
        <taxon>Bacteria</taxon>
        <taxon>Pseudomonadati</taxon>
        <taxon>Gemmatimonadota</taxon>
        <taxon>Gemmatimonadia</taxon>
        <taxon>Gemmatimonadales</taxon>
        <taxon>Gemmatimonadaceae</taxon>
        <taxon>Gemmatimonas</taxon>
    </lineage>
</organism>
<evidence type="ECO:0000313" key="6">
    <source>
        <dbReference type="Proteomes" id="UP000500938"/>
    </source>
</evidence>
<feature type="domain" description="CusB-like beta-barrel" evidence="4">
    <location>
        <begin position="228"/>
        <end position="300"/>
    </location>
</feature>
<gene>
    <name evidence="5" type="ORF">HKW67_11530</name>
</gene>
<accession>A0A6M4ITE7</accession>
<dbReference type="GO" id="GO:0015562">
    <property type="term" value="F:efflux transmembrane transporter activity"/>
    <property type="evidence" value="ECO:0007669"/>
    <property type="project" value="TreeGrafter"/>
</dbReference>
<feature type="compositionally biased region" description="Basic and acidic residues" evidence="2">
    <location>
        <begin position="398"/>
        <end position="408"/>
    </location>
</feature>
<name>A0A6M4ITE7_9BACT</name>
<dbReference type="PANTHER" id="PTHR30469:SF15">
    <property type="entry name" value="HLYD FAMILY OF SECRETION PROTEINS"/>
    <property type="match status" value="1"/>
</dbReference>
<dbReference type="Pfam" id="PF25917">
    <property type="entry name" value="BSH_RND"/>
    <property type="match status" value="1"/>
</dbReference>
<dbReference type="Gene3D" id="2.40.50.100">
    <property type="match status" value="1"/>
</dbReference>
<sequence length="408" mass="43157">MLPLSLARSVTRVTFGLQTVAPLLLALVACNKGDAAATTDSTSATSTAAQEAAEEAGRPALALPVMAEEARDGDLVLRVTTTGQIRSDAAVKLRAEVAGTVAQLVVRPGQAVSKGQVLARLDGYPFDLSVRDAQASTDEAEQRFLESFVPESVVTGRGPTPEQRKALMNKAGLVGARLRLERAKYEQDRATIRSPVDGTVDAIEISAGEKVSAGQALLTVVDTRNLRIEAQVLEHDLPLVRVGGEASISSAGAPGRLLRGRVDALLPLVDSVTRAGRAIVRVQGDGTLRPGMYADVQLEATRLPGRRMVPSRAVIERDGRPLVFVVKDGRAQWTYIVPGRTNGVDTEVLPDSTTGQIPVNPGDQIITEGHLTLTHDAPVRVTAPREASPTPGASGERAPSDRAPKLKR</sequence>
<dbReference type="InterPro" id="IPR058792">
    <property type="entry name" value="Beta-barrel_RND_2"/>
</dbReference>
<evidence type="ECO:0000256" key="1">
    <source>
        <dbReference type="ARBA" id="ARBA00009477"/>
    </source>
</evidence>
<dbReference type="Gene3D" id="2.40.420.20">
    <property type="match status" value="1"/>
</dbReference>
<feature type="domain" description="Multidrug resistance protein MdtA-like barrel-sandwich hybrid" evidence="3">
    <location>
        <begin position="91"/>
        <end position="222"/>
    </location>
</feature>
<reference evidence="5 6" key="1">
    <citation type="submission" date="2020-05" db="EMBL/GenBank/DDBJ databases">
        <title>Complete genome sequence of Gemmatimonas greenlandica TET16.</title>
        <authorList>
            <person name="Zeng Y."/>
        </authorList>
    </citation>
    <scope>NUCLEOTIDE SEQUENCE [LARGE SCALE GENOMIC DNA]</scope>
    <source>
        <strain evidence="5 6">TET16</strain>
    </source>
</reference>
<dbReference type="SUPFAM" id="SSF111369">
    <property type="entry name" value="HlyD-like secretion proteins"/>
    <property type="match status" value="1"/>
</dbReference>
<dbReference type="GO" id="GO:1990281">
    <property type="term" value="C:efflux pump complex"/>
    <property type="evidence" value="ECO:0007669"/>
    <property type="project" value="TreeGrafter"/>
</dbReference>
<dbReference type="EMBL" id="CP053085">
    <property type="protein sequence ID" value="QJR36092.1"/>
    <property type="molecule type" value="Genomic_DNA"/>
</dbReference>
<keyword evidence="6" id="KW-1185">Reference proteome</keyword>
<dbReference type="PANTHER" id="PTHR30469">
    <property type="entry name" value="MULTIDRUG RESISTANCE PROTEIN MDTA"/>
    <property type="match status" value="1"/>
</dbReference>
<proteinExistence type="inferred from homology"/>
<comment type="similarity">
    <text evidence="1">Belongs to the membrane fusion protein (MFP) (TC 8.A.1) family.</text>
</comment>
<evidence type="ECO:0000256" key="2">
    <source>
        <dbReference type="SAM" id="MobiDB-lite"/>
    </source>
</evidence>
<dbReference type="Proteomes" id="UP000500938">
    <property type="component" value="Chromosome"/>
</dbReference>
<protein>
    <submittedName>
        <fullName evidence="5">Efflux RND transporter periplasmic adaptor subunit</fullName>
    </submittedName>
</protein>
<evidence type="ECO:0000313" key="5">
    <source>
        <dbReference type="EMBL" id="QJR36092.1"/>
    </source>
</evidence>
<dbReference type="NCBIfam" id="TIGR01730">
    <property type="entry name" value="RND_mfp"/>
    <property type="match status" value="1"/>
</dbReference>
<dbReference type="KEGG" id="ggr:HKW67_11530"/>
<dbReference type="InterPro" id="IPR006143">
    <property type="entry name" value="RND_pump_MFP"/>
</dbReference>
<dbReference type="Gene3D" id="2.40.30.170">
    <property type="match status" value="1"/>
</dbReference>
<dbReference type="InterPro" id="IPR058625">
    <property type="entry name" value="MdtA-like_BSH"/>
</dbReference>
<evidence type="ECO:0000259" key="4">
    <source>
        <dbReference type="Pfam" id="PF25954"/>
    </source>
</evidence>
<dbReference type="AlphaFoldDB" id="A0A6M4ITE7"/>